<keyword evidence="2" id="KW-0560">Oxidoreductase</keyword>
<dbReference type="GO" id="GO:0016620">
    <property type="term" value="F:oxidoreductase activity, acting on the aldehyde or oxo group of donors, NAD or NADP as acceptor"/>
    <property type="evidence" value="ECO:0007669"/>
    <property type="project" value="InterPro"/>
</dbReference>
<dbReference type="EMBL" id="PGTY01000001">
    <property type="protein sequence ID" value="PJI92908.1"/>
    <property type="molecule type" value="Genomic_DNA"/>
</dbReference>
<dbReference type="Gene3D" id="3.40.309.10">
    <property type="entry name" value="Aldehyde Dehydrogenase, Chain A, domain 2"/>
    <property type="match status" value="1"/>
</dbReference>
<evidence type="ECO:0000256" key="1">
    <source>
        <dbReference type="ARBA" id="ARBA00009986"/>
    </source>
</evidence>
<proteinExistence type="inferred from homology"/>
<dbReference type="PANTHER" id="PTHR42804">
    <property type="entry name" value="ALDEHYDE DEHYDROGENASE"/>
    <property type="match status" value="1"/>
</dbReference>
<dbReference type="Pfam" id="PF00171">
    <property type="entry name" value="Aldedh"/>
    <property type="match status" value="1"/>
</dbReference>
<dbReference type="InterPro" id="IPR015590">
    <property type="entry name" value="Aldehyde_DH_dom"/>
</dbReference>
<comment type="similarity">
    <text evidence="1">Belongs to the aldehyde dehydrogenase family.</text>
</comment>
<evidence type="ECO:0000256" key="2">
    <source>
        <dbReference type="ARBA" id="ARBA00023002"/>
    </source>
</evidence>
<comment type="caution">
    <text evidence="4">The sequence shown here is derived from an EMBL/GenBank/DDBJ whole genome shotgun (WGS) entry which is preliminary data.</text>
</comment>
<dbReference type="CDD" id="cd07078">
    <property type="entry name" value="ALDH"/>
    <property type="match status" value="1"/>
</dbReference>
<dbReference type="InterPro" id="IPR016163">
    <property type="entry name" value="Ald_DH_C"/>
</dbReference>
<dbReference type="RefSeq" id="WP_100367676.1">
    <property type="nucleotide sequence ID" value="NZ_PGTY01000001.1"/>
</dbReference>
<dbReference type="InterPro" id="IPR016162">
    <property type="entry name" value="Ald_DH_N"/>
</dbReference>
<dbReference type="InterPro" id="IPR016161">
    <property type="entry name" value="Ald_DH/histidinol_DH"/>
</dbReference>
<dbReference type="Gene3D" id="3.40.605.10">
    <property type="entry name" value="Aldehyde Dehydrogenase, Chain A, domain 1"/>
    <property type="match status" value="1"/>
</dbReference>
<reference evidence="4 5" key="1">
    <citation type="submission" date="2017-11" db="EMBL/GenBank/DDBJ databases">
        <title>Genomic Encyclopedia of Archaeal and Bacterial Type Strains, Phase II (KMG-II): From Individual Species to Whole Genera.</title>
        <authorList>
            <person name="Goeker M."/>
        </authorList>
    </citation>
    <scope>NUCLEOTIDE SEQUENCE [LARGE SCALE GENOMIC DNA]</scope>
    <source>
        <strain evidence="4 5">DSM 29128</strain>
    </source>
</reference>
<evidence type="ECO:0000313" key="5">
    <source>
        <dbReference type="Proteomes" id="UP000228531"/>
    </source>
</evidence>
<dbReference type="SUPFAM" id="SSF53720">
    <property type="entry name" value="ALDH-like"/>
    <property type="match status" value="1"/>
</dbReference>
<protein>
    <submittedName>
        <fullName evidence="4">Aldehyde dehydrogenase (NAD+)</fullName>
    </submittedName>
</protein>
<gene>
    <name evidence="4" type="ORF">BC777_1773</name>
</gene>
<feature type="domain" description="Aldehyde dehydrogenase" evidence="3">
    <location>
        <begin position="22"/>
        <end position="474"/>
    </location>
</feature>
<dbReference type="OrthoDB" id="9772584at2"/>
<keyword evidence="5" id="KW-1185">Reference proteome</keyword>
<evidence type="ECO:0000259" key="3">
    <source>
        <dbReference type="Pfam" id="PF00171"/>
    </source>
</evidence>
<dbReference type="AlphaFoldDB" id="A0A2M8WPP8"/>
<organism evidence="4 5">
    <name type="scientific">Yoonia maricola</name>
    <dbReference type="NCBI Taxonomy" id="420999"/>
    <lineage>
        <taxon>Bacteria</taxon>
        <taxon>Pseudomonadati</taxon>
        <taxon>Pseudomonadota</taxon>
        <taxon>Alphaproteobacteria</taxon>
        <taxon>Rhodobacterales</taxon>
        <taxon>Paracoccaceae</taxon>
        <taxon>Yoonia</taxon>
    </lineage>
</organism>
<dbReference type="FunFam" id="3.40.605.10:FF:000007">
    <property type="entry name" value="NAD/NADP-dependent betaine aldehyde dehydrogenase"/>
    <property type="match status" value="1"/>
</dbReference>
<evidence type="ECO:0000313" key="4">
    <source>
        <dbReference type="EMBL" id="PJI92908.1"/>
    </source>
</evidence>
<dbReference type="PANTHER" id="PTHR42804:SF1">
    <property type="entry name" value="ALDEHYDE DEHYDROGENASE-RELATED"/>
    <property type="match status" value="1"/>
</dbReference>
<dbReference type="Proteomes" id="UP000228531">
    <property type="component" value="Unassembled WGS sequence"/>
</dbReference>
<accession>A0A2M8WPP8</accession>
<sequence length="508" mass="53743">MTGARVSLDRWQEVSGPLSDNTSLAITDPATEKVFATAPVATIADVGDAIALARQNVRAGAMQNIPLTDRALLLRTIAARLLAQTEAFAWMLVHETGKAISVARREVAGAARLFVYFADLCANIWDRELWGDADHDLSVRQEPMGVVAHFVPWNFPLLLAARSLAPALAAGNASIVKASELAPLACMQLVDLIAACDLPAGTVAAITGVGPGIGEHLAQHRDIDLIVFTGSFETGQKVMQSAAKHVTPVVLELGGKSGAIVCEDADIADVLSSLDDGMFRHSGQVCDAMSRLIALDGIHDRLLTNVIAHVRNLPMGSGARDNVIVPLISARQQQSVARAVSQAQAGGAQVDTGGTLPQRTGHYYPATVISHASPDASINQEEVFGPVLSIQRAANLDHAINIANGTNYGLAAGVFTSSINRARNCAARLQAGQIHINEWGQGGCSAPFGGIKHSGIGREKGREGLANYLRPKSVGMFRGPIDADIWGQRKDQTGKVAAAETEFHRRDQ</sequence>
<name>A0A2M8WPP8_9RHOB</name>